<reference evidence="2" key="1">
    <citation type="journal article" date="2008" name="BMC Genomics">
        <title>A conifer genomics resource of 200,000 spruce (Picea spp.) ESTs and 6,464 high-quality, sequence-finished full-length cDNAs for Sitka spruce (Picea sitchensis).</title>
        <authorList>
            <person name="Ralph S.G."/>
            <person name="Chun H.J."/>
            <person name="Kolosova N."/>
            <person name="Cooper D."/>
            <person name="Oddy C."/>
            <person name="Ritland C.E."/>
            <person name="Kirkpatrick R."/>
            <person name="Moore R."/>
            <person name="Barber S."/>
            <person name="Holt R.A."/>
            <person name="Jones S.J."/>
            <person name="Marra M.A."/>
            <person name="Douglas C.J."/>
            <person name="Ritland K."/>
            <person name="Bohlmann J."/>
        </authorList>
    </citation>
    <scope>NUCLEOTIDE SEQUENCE</scope>
    <source>
        <tissue evidence="2">Green portion of the leader tissue</tissue>
    </source>
</reference>
<organism evidence="2">
    <name type="scientific">Picea sitchensis</name>
    <name type="common">Sitka spruce</name>
    <name type="synonym">Pinus sitchensis</name>
    <dbReference type="NCBI Taxonomy" id="3332"/>
    <lineage>
        <taxon>Eukaryota</taxon>
        <taxon>Viridiplantae</taxon>
        <taxon>Streptophyta</taxon>
        <taxon>Embryophyta</taxon>
        <taxon>Tracheophyta</taxon>
        <taxon>Spermatophyta</taxon>
        <taxon>Pinopsida</taxon>
        <taxon>Pinidae</taxon>
        <taxon>Conifers I</taxon>
        <taxon>Pinales</taxon>
        <taxon>Pinaceae</taxon>
        <taxon>Picea</taxon>
    </lineage>
</organism>
<dbReference type="GO" id="GO:0009507">
    <property type="term" value="C:chloroplast"/>
    <property type="evidence" value="ECO:0007669"/>
    <property type="project" value="TreeGrafter"/>
</dbReference>
<dbReference type="SUPFAM" id="SSF53474">
    <property type="entry name" value="alpha/beta-Hydrolases"/>
    <property type="match status" value="1"/>
</dbReference>
<sequence length="349" mass="37842">MAIATTSLISMRPFPLPQKSPIEFKGTNRRLLLDGRQCKCMSDSVGTEVTAKNLGSYRPAVILPGLGNNSSDYQQLASSLEARGVSSVVAKVSRPDWLRNGAGLLDGNYWKGTLRPRPVLDWYLERIEKAVSEASLLANGRKISLIGHSAGGWLARVYLAEFGVDRVSLLLTLGTPHLPPPKGVPGVIDQTRGLLDYVEKFCPAACYGPQLKYVCIAGRYLKGERLFENTVKGSTSKMESIAGVNGNLMVVGNQEDIEGIDNSIYEESLNESTAPTLRARFVGQGYKQVCGQADVWGDGVVPEVSAHLEGAKNIILEGVYHSPIGSNDISTPWYGSSTILDKWVHHLLG</sequence>
<dbReference type="PANTHER" id="PTHR47909">
    <property type="entry name" value="ALPHA/BETA-HYDROLASES SUPERFAMILY PROTEIN"/>
    <property type="match status" value="1"/>
</dbReference>
<name>A9NTX1_PICSI</name>
<feature type="domain" description="AB hydrolase-1" evidence="1">
    <location>
        <begin position="61"/>
        <end position="179"/>
    </location>
</feature>
<dbReference type="PANTHER" id="PTHR47909:SF2">
    <property type="entry name" value="GPI INOSITOL-DEACYLASE"/>
    <property type="match status" value="1"/>
</dbReference>
<evidence type="ECO:0000313" key="2">
    <source>
        <dbReference type="EMBL" id="ABK24082.1"/>
    </source>
</evidence>
<dbReference type="EMBL" id="EF084771">
    <property type="protein sequence ID" value="ABK24082.1"/>
    <property type="molecule type" value="mRNA"/>
</dbReference>
<dbReference type="InterPro" id="IPR000073">
    <property type="entry name" value="AB_hydrolase_1"/>
</dbReference>
<evidence type="ECO:0000259" key="1">
    <source>
        <dbReference type="Pfam" id="PF12697"/>
    </source>
</evidence>
<dbReference type="InterPro" id="IPR029058">
    <property type="entry name" value="AB_hydrolase_fold"/>
</dbReference>
<dbReference type="Gene3D" id="3.40.50.1820">
    <property type="entry name" value="alpha/beta hydrolase"/>
    <property type="match status" value="1"/>
</dbReference>
<dbReference type="Pfam" id="PF12697">
    <property type="entry name" value="Abhydrolase_6"/>
    <property type="match status" value="1"/>
</dbReference>
<proteinExistence type="evidence at transcript level"/>
<accession>A9NTX1</accession>
<protein>
    <recommendedName>
        <fullName evidence="1">AB hydrolase-1 domain-containing protein</fullName>
    </recommendedName>
</protein>
<dbReference type="AlphaFoldDB" id="A9NTX1"/>